<dbReference type="PANTHER" id="PTHR43193:SF2">
    <property type="entry name" value="POLYFERREDOXIN PROTEIN FWDF"/>
    <property type="match status" value="1"/>
</dbReference>
<feature type="domain" description="4Fe-4S ferredoxin-type" evidence="4">
    <location>
        <begin position="1"/>
        <end position="30"/>
    </location>
</feature>
<organism evidence="5 6">
    <name type="scientific">Phocaeicola vulgatus str. 3975 RP4</name>
    <dbReference type="NCBI Taxonomy" id="1339352"/>
    <lineage>
        <taxon>Bacteria</taxon>
        <taxon>Pseudomonadati</taxon>
        <taxon>Bacteroidota</taxon>
        <taxon>Bacteroidia</taxon>
        <taxon>Bacteroidales</taxon>
        <taxon>Bacteroidaceae</taxon>
        <taxon>Phocaeicola</taxon>
    </lineage>
</organism>
<dbReference type="InterPro" id="IPR017896">
    <property type="entry name" value="4Fe4S_Fe-S-bd"/>
</dbReference>
<evidence type="ECO:0000256" key="1">
    <source>
        <dbReference type="ARBA" id="ARBA00022723"/>
    </source>
</evidence>
<dbReference type="AlphaFoldDB" id="A0A069SUD6"/>
<evidence type="ECO:0000256" key="3">
    <source>
        <dbReference type="ARBA" id="ARBA00023014"/>
    </source>
</evidence>
<protein>
    <submittedName>
        <fullName evidence="5">4Fe-4S binding domain protein</fullName>
    </submittedName>
</protein>
<keyword evidence="1" id="KW-0479">Metal-binding</keyword>
<dbReference type="PROSITE" id="PS51379">
    <property type="entry name" value="4FE4S_FER_2"/>
    <property type="match status" value="2"/>
</dbReference>
<dbReference type="Pfam" id="PF04432">
    <property type="entry name" value="FrhB_FdhB_C"/>
    <property type="match status" value="1"/>
</dbReference>
<evidence type="ECO:0000256" key="2">
    <source>
        <dbReference type="ARBA" id="ARBA00023004"/>
    </source>
</evidence>
<keyword evidence="3" id="KW-0411">Iron-sulfur</keyword>
<gene>
    <name evidence="5" type="ORF">M099_0892</name>
</gene>
<dbReference type="InterPro" id="IPR017900">
    <property type="entry name" value="4Fe4S_Fe_S_CS"/>
</dbReference>
<dbReference type="EMBL" id="JNHM01000012">
    <property type="protein sequence ID" value="KDS55595.1"/>
    <property type="molecule type" value="Genomic_DNA"/>
</dbReference>
<dbReference type="PROSITE" id="PS00198">
    <property type="entry name" value="4FE4S_FER_1"/>
    <property type="match status" value="1"/>
</dbReference>
<name>A0A069SUD6_PHOVU</name>
<comment type="caution">
    <text evidence="5">The sequence shown here is derived from an EMBL/GenBank/DDBJ whole genome shotgun (WGS) entry which is preliminary data.</text>
</comment>
<keyword evidence="2" id="KW-0408">Iron</keyword>
<evidence type="ECO:0000259" key="4">
    <source>
        <dbReference type="PROSITE" id="PS51379"/>
    </source>
</evidence>
<dbReference type="PATRIC" id="fig|1339352.3.peg.861"/>
<dbReference type="GO" id="GO:0051536">
    <property type="term" value="F:iron-sulfur cluster binding"/>
    <property type="evidence" value="ECO:0007669"/>
    <property type="project" value="UniProtKB-KW"/>
</dbReference>
<dbReference type="SUPFAM" id="SSF54862">
    <property type="entry name" value="4Fe-4S ferredoxins"/>
    <property type="match status" value="1"/>
</dbReference>
<evidence type="ECO:0000313" key="5">
    <source>
        <dbReference type="EMBL" id="KDS55595.1"/>
    </source>
</evidence>
<dbReference type="InterPro" id="IPR052977">
    <property type="entry name" value="Polyferredoxin-like_ET"/>
</dbReference>
<dbReference type="PANTHER" id="PTHR43193">
    <property type="match status" value="1"/>
</dbReference>
<dbReference type="GO" id="GO:0046872">
    <property type="term" value="F:metal ion binding"/>
    <property type="evidence" value="ECO:0007669"/>
    <property type="project" value="UniProtKB-KW"/>
</dbReference>
<dbReference type="Gene3D" id="3.30.70.20">
    <property type="match status" value="1"/>
</dbReference>
<sequence length="394" mass="44617">MIKLAPFESCTGCTACMNSCSHNAIVMAEDAEGFIFPHINGNKCVECGLCMRVCPVLNTPIITNATKPNVFAVWSLKDRTVSSSGGAFSAFARNVLEADGVVFGATLGTNLLCYHREIHMIEELEVLRGSKYVQSELRDTFFKVKAYLKEGKNVLFTGTPCQVDGLYRYLRRNYDNLLTLDLVCHGVPSNTLFHSYLLKLEDLKKVKISMFEFRRRNGWGFASAISDRGKLEPIYDIENLYMYAFDKAVLFRKSCYACPYARLPRVGDCSIADFWGIGRHGKSFKHNVLKGVSLVLANNAKGINAVQNLQESFVEERTLDEALAENYNIIHPSPLHPMRDKIIAAFLDSSRSLKSINKEFELIDNSLKERVKEYASRYHIYDLLKNIYNKYKAL</sequence>
<evidence type="ECO:0000313" key="6">
    <source>
        <dbReference type="Proteomes" id="UP000027661"/>
    </source>
</evidence>
<proteinExistence type="predicted"/>
<dbReference type="InterPro" id="IPR007525">
    <property type="entry name" value="FrhB_FdhB_C"/>
</dbReference>
<reference evidence="5 6" key="1">
    <citation type="submission" date="2014-04" db="EMBL/GenBank/DDBJ databases">
        <authorList>
            <person name="Sears C."/>
            <person name="Carroll K."/>
            <person name="Sack B.R."/>
            <person name="Qadri F."/>
            <person name="Myers L.L."/>
            <person name="Chung G.-T."/>
            <person name="Escheverria P."/>
            <person name="Fraser C.M."/>
            <person name="Sadzewicz L."/>
            <person name="Shefchek K.A."/>
            <person name="Tallon L."/>
            <person name="Das S.P."/>
            <person name="Daugherty S."/>
            <person name="Mongodin E.F."/>
        </authorList>
    </citation>
    <scope>NUCLEOTIDE SEQUENCE [LARGE SCALE GENOMIC DNA]</scope>
    <source>
        <strain evidence="5 6">3975 RP4</strain>
    </source>
</reference>
<dbReference type="RefSeq" id="WP_032952500.1">
    <property type="nucleotide sequence ID" value="NZ_JNHM01000012.1"/>
</dbReference>
<dbReference type="Pfam" id="PF12838">
    <property type="entry name" value="Fer4_7"/>
    <property type="match status" value="1"/>
</dbReference>
<dbReference type="Proteomes" id="UP000027661">
    <property type="component" value="Unassembled WGS sequence"/>
</dbReference>
<feature type="domain" description="4Fe-4S ferredoxin-type" evidence="4">
    <location>
        <begin position="35"/>
        <end position="65"/>
    </location>
</feature>
<accession>A0A069SUD6</accession>